<accession>A0AA39TG29</accession>
<name>A0AA39TG29_9PEZI</name>
<protein>
    <submittedName>
        <fullName evidence="1">Uncharacterized protein</fullName>
    </submittedName>
</protein>
<proteinExistence type="predicted"/>
<evidence type="ECO:0000313" key="1">
    <source>
        <dbReference type="EMBL" id="KAK0609367.1"/>
    </source>
</evidence>
<reference evidence="1" key="1">
    <citation type="submission" date="2023-06" db="EMBL/GenBank/DDBJ databases">
        <title>Genome-scale phylogeny and comparative genomics of the fungal order Sordariales.</title>
        <authorList>
            <consortium name="Lawrence Berkeley National Laboratory"/>
            <person name="Hensen N."/>
            <person name="Bonometti L."/>
            <person name="Westerberg I."/>
            <person name="Brannstrom I.O."/>
            <person name="Guillou S."/>
            <person name="Cros-Aarteil S."/>
            <person name="Calhoun S."/>
            <person name="Haridas S."/>
            <person name="Kuo A."/>
            <person name="Mondo S."/>
            <person name="Pangilinan J."/>
            <person name="Riley R."/>
            <person name="LaButti K."/>
            <person name="Andreopoulos B."/>
            <person name="Lipzen A."/>
            <person name="Chen C."/>
            <person name="Yanf M."/>
            <person name="Daum C."/>
            <person name="Ng V."/>
            <person name="Clum A."/>
            <person name="Steindorff A."/>
            <person name="Ohm R."/>
            <person name="Martin F."/>
            <person name="Silar P."/>
            <person name="Natvig D."/>
            <person name="Lalanne C."/>
            <person name="Gautier V."/>
            <person name="Ament-velasquez S.L."/>
            <person name="Kruys A."/>
            <person name="Hutchinson M.I."/>
            <person name="Powell A.J."/>
            <person name="Barry K."/>
            <person name="Miller A.N."/>
            <person name="Grigoriev I.V."/>
            <person name="Debuchy R."/>
            <person name="Gladieux P."/>
            <person name="Thoren M.H."/>
            <person name="Johannesson H."/>
        </authorList>
    </citation>
    <scope>NUCLEOTIDE SEQUENCE</scope>
    <source>
        <strain evidence="1">SMH3391-2</strain>
    </source>
</reference>
<organism evidence="1 2">
    <name type="scientific">Bombardia bombarda</name>
    <dbReference type="NCBI Taxonomy" id="252184"/>
    <lineage>
        <taxon>Eukaryota</taxon>
        <taxon>Fungi</taxon>
        <taxon>Dikarya</taxon>
        <taxon>Ascomycota</taxon>
        <taxon>Pezizomycotina</taxon>
        <taxon>Sordariomycetes</taxon>
        <taxon>Sordariomycetidae</taxon>
        <taxon>Sordariales</taxon>
        <taxon>Lasiosphaeriaceae</taxon>
        <taxon>Bombardia</taxon>
    </lineage>
</organism>
<dbReference type="Proteomes" id="UP001174934">
    <property type="component" value="Unassembled WGS sequence"/>
</dbReference>
<keyword evidence="2" id="KW-1185">Reference proteome</keyword>
<comment type="caution">
    <text evidence="1">The sequence shown here is derived from an EMBL/GenBank/DDBJ whole genome shotgun (WGS) entry which is preliminary data.</text>
</comment>
<gene>
    <name evidence="1" type="ORF">B0T17DRAFT_512753</name>
</gene>
<dbReference type="AlphaFoldDB" id="A0AA39TG29"/>
<dbReference type="EMBL" id="JAULSR010000014">
    <property type="protein sequence ID" value="KAK0609367.1"/>
    <property type="molecule type" value="Genomic_DNA"/>
</dbReference>
<evidence type="ECO:0000313" key="2">
    <source>
        <dbReference type="Proteomes" id="UP001174934"/>
    </source>
</evidence>
<sequence length="105" mass="12198">MRRCGIAALESLLGTGEMQTPTMDGEDMGRKDACLEANGQWARRYGRKHQWRCRINNAKAWQMADGRRQMADGRWQMADGRWQMVDGRWQMADGLMLEKSAYRVE</sequence>